<feature type="domain" description="DNA/RNA-binding protein Alba-like" evidence="1">
    <location>
        <begin position="48"/>
        <end position="101"/>
    </location>
</feature>
<sequence>MESGMVVSEAISEVKNEIRNEEEKLLVVAPDGEVKEIAVLTEIKKKRNQIQVSNVKRPFFYYYNLSKRYIKQYNEVELSALGMAIPTVVTIAEILKKNGLAFQKYLTISSVSLKNGENDRLVMKPKIEIALINAEKMKKISTATTKFLQEIGDLVANRRVNGTAFGRSRFNPNRTEGEESIVKDWM</sequence>
<feature type="non-terminal residue" evidence="2">
    <location>
        <position position="1"/>
    </location>
</feature>
<dbReference type="Pfam" id="PF01918">
    <property type="entry name" value="Alba"/>
    <property type="match status" value="1"/>
</dbReference>
<dbReference type="PANTHER" id="PTHR31947:SF19">
    <property type="entry name" value="ALBA DNA_RNA-BINDING PROTEIN"/>
    <property type="match status" value="1"/>
</dbReference>
<comment type="caution">
    <text evidence="2">The sequence shown here is derived from an EMBL/GenBank/DDBJ whole genome shotgun (WGS) entry which is preliminary data.</text>
</comment>
<dbReference type="InterPro" id="IPR002775">
    <property type="entry name" value="DNA/RNA-bd_Alba-like"/>
</dbReference>
<dbReference type="Proteomes" id="UP000685013">
    <property type="component" value="Chromosome 14"/>
</dbReference>
<dbReference type="GO" id="GO:0005634">
    <property type="term" value="C:nucleus"/>
    <property type="evidence" value="ECO:0007669"/>
    <property type="project" value="TreeGrafter"/>
</dbReference>
<gene>
    <name evidence="2" type="ORF">SDJN03_22360</name>
</gene>
<reference evidence="2 3" key="1">
    <citation type="journal article" date="2021" name="Hortic Res">
        <title>The domestication of Cucurbita argyrosperma as revealed by the genome of its wild relative.</title>
        <authorList>
            <person name="Barrera-Redondo J."/>
            <person name="Sanchez-de la Vega G."/>
            <person name="Aguirre-Liguori J.A."/>
            <person name="Castellanos-Morales G."/>
            <person name="Gutierrez-Guerrero Y.T."/>
            <person name="Aguirre-Dugua X."/>
            <person name="Aguirre-Planter E."/>
            <person name="Tenaillon M.I."/>
            <person name="Lira-Saade R."/>
            <person name="Eguiarte L.E."/>
        </authorList>
    </citation>
    <scope>NUCLEOTIDE SEQUENCE [LARGE SCALE GENOMIC DNA]</scope>
    <source>
        <strain evidence="2">JBR-2021</strain>
    </source>
</reference>
<evidence type="ECO:0000313" key="2">
    <source>
        <dbReference type="EMBL" id="KAG6582358.1"/>
    </source>
</evidence>
<dbReference type="InterPro" id="IPR014560">
    <property type="entry name" value="UCP030333_Alba"/>
</dbReference>
<dbReference type="PANTHER" id="PTHR31947">
    <property type="entry name" value="DNA/RNA-BINDING PROTEIN ALBA 3"/>
    <property type="match status" value="1"/>
</dbReference>
<accession>A0AAV6MM09</accession>
<dbReference type="GO" id="GO:0003723">
    <property type="term" value="F:RNA binding"/>
    <property type="evidence" value="ECO:0007669"/>
    <property type="project" value="TreeGrafter"/>
</dbReference>
<organism evidence="2 3">
    <name type="scientific">Cucurbita argyrosperma subsp. sororia</name>
    <dbReference type="NCBI Taxonomy" id="37648"/>
    <lineage>
        <taxon>Eukaryota</taxon>
        <taxon>Viridiplantae</taxon>
        <taxon>Streptophyta</taxon>
        <taxon>Embryophyta</taxon>
        <taxon>Tracheophyta</taxon>
        <taxon>Spermatophyta</taxon>
        <taxon>Magnoliopsida</taxon>
        <taxon>eudicotyledons</taxon>
        <taxon>Gunneridae</taxon>
        <taxon>Pentapetalae</taxon>
        <taxon>rosids</taxon>
        <taxon>fabids</taxon>
        <taxon>Cucurbitales</taxon>
        <taxon>Cucurbitaceae</taxon>
        <taxon>Cucurbiteae</taxon>
        <taxon>Cucurbita</taxon>
    </lineage>
</organism>
<dbReference type="EMBL" id="JAGKQH010000014">
    <property type="protein sequence ID" value="KAG6582358.1"/>
    <property type="molecule type" value="Genomic_DNA"/>
</dbReference>
<protein>
    <recommendedName>
        <fullName evidence="1">DNA/RNA-binding protein Alba-like domain-containing protein</fullName>
    </recommendedName>
</protein>
<name>A0AAV6MM09_9ROSI</name>
<keyword evidence="3" id="KW-1185">Reference proteome</keyword>
<evidence type="ECO:0000313" key="3">
    <source>
        <dbReference type="Proteomes" id="UP000685013"/>
    </source>
</evidence>
<evidence type="ECO:0000259" key="1">
    <source>
        <dbReference type="Pfam" id="PF01918"/>
    </source>
</evidence>
<dbReference type="AlphaFoldDB" id="A0AAV6MM09"/>
<proteinExistence type="predicted"/>